<dbReference type="RefSeq" id="WP_215218889.1">
    <property type="nucleotide sequence ID" value="NZ_OU015430.1"/>
</dbReference>
<sequence length="99" mass="11210">MKALDGLDPVFEHRARLAIGVLLARHDEISFARFKQQLELTDGNLGAQLRKLEDAGCIELRRDFVDRKPVTWYRLTDEGRKALERHLAALQALIATAEG</sequence>
<evidence type="ECO:0000313" key="2">
    <source>
        <dbReference type="EMBL" id="CAG4977375.1"/>
    </source>
</evidence>
<dbReference type="EMBL" id="OU015430">
    <property type="protein sequence ID" value="CAG4977375.1"/>
    <property type="molecule type" value="Genomic_DNA"/>
</dbReference>
<proteinExistence type="predicted"/>
<gene>
    <name evidence="2" type="ORF">LYB30171_02395</name>
</gene>
<dbReference type="InterPro" id="IPR027395">
    <property type="entry name" value="WH_DNA-bd_dom"/>
</dbReference>
<accession>A0ABN7R463</accession>
<dbReference type="Pfam" id="PF13601">
    <property type="entry name" value="HTH_34"/>
    <property type="match status" value="1"/>
</dbReference>
<dbReference type="Gene3D" id="1.10.10.10">
    <property type="entry name" value="Winged helix-like DNA-binding domain superfamily/Winged helix DNA-binding domain"/>
    <property type="match status" value="1"/>
</dbReference>
<dbReference type="InterPro" id="IPR036390">
    <property type="entry name" value="WH_DNA-bd_sf"/>
</dbReference>
<evidence type="ECO:0000259" key="1">
    <source>
        <dbReference type="Pfam" id="PF13601"/>
    </source>
</evidence>
<dbReference type="PANTHER" id="PTHR37318:SF1">
    <property type="entry name" value="BSL7504 PROTEIN"/>
    <property type="match status" value="1"/>
</dbReference>
<protein>
    <recommendedName>
        <fullName evidence="1">Winged helix DNA-binding domain-containing protein</fullName>
    </recommendedName>
</protein>
<feature type="domain" description="Winged helix DNA-binding" evidence="1">
    <location>
        <begin position="16"/>
        <end position="94"/>
    </location>
</feature>
<evidence type="ECO:0000313" key="3">
    <source>
        <dbReference type="Proteomes" id="UP000680116"/>
    </source>
</evidence>
<dbReference type="SUPFAM" id="SSF46785">
    <property type="entry name" value="Winged helix' DNA-binding domain"/>
    <property type="match status" value="1"/>
</dbReference>
<dbReference type="Proteomes" id="UP000680116">
    <property type="component" value="Chromosome"/>
</dbReference>
<organism evidence="2 3">
    <name type="scientific">Novilysobacter luteus</name>
    <dbReference type="NCBI Taxonomy" id="2822368"/>
    <lineage>
        <taxon>Bacteria</taxon>
        <taxon>Pseudomonadati</taxon>
        <taxon>Pseudomonadota</taxon>
        <taxon>Gammaproteobacteria</taxon>
        <taxon>Lysobacterales</taxon>
        <taxon>Lysobacteraceae</taxon>
        <taxon>Novilysobacter</taxon>
    </lineage>
</organism>
<reference evidence="2 3" key="1">
    <citation type="submission" date="2021-04" db="EMBL/GenBank/DDBJ databases">
        <authorList>
            <person name="Rodrigo-Torres L."/>
            <person name="Arahal R. D."/>
            <person name="Lucena T."/>
        </authorList>
    </citation>
    <scope>NUCLEOTIDE SEQUENCE [LARGE SCALE GENOMIC DNA]</scope>
    <source>
        <strain evidence="2 3">CECT 30171</strain>
    </source>
</reference>
<dbReference type="PANTHER" id="PTHR37318">
    <property type="entry name" value="BSL7504 PROTEIN"/>
    <property type="match status" value="1"/>
</dbReference>
<dbReference type="InterPro" id="IPR036388">
    <property type="entry name" value="WH-like_DNA-bd_sf"/>
</dbReference>
<name>A0ABN7R463_9GAMM</name>
<keyword evidence="3" id="KW-1185">Reference proteome</keyword>